<dbReference type="Proteomes" id="UP000077245">
    <property type="component" value="Unassembled WGS sequence"/>
</dbReference>
<dbReference type="EMBL" id="LWMV01000016">
    <property type="protein sequence ID" value="KZX16230.1"/>
    <property type="molecule type" value="Genomic_DNA"/>
</dbReference>
<proteinExistence type="predicted"/>
<dbReference type="AlphaFoldDB" id="A0A166E370"/>
<sequence length="45" mass="5032">MALLLLKVDLPVMVVTPPFKHNAPPLVDALFPLNLDEEICKFLSE</sequence>
<gene>
    <name evidence="1" type="ORF">MBCUR_01100</name>
</gene>
<reference evidence="1 2" key="1">
    <citation type="submission" date="2016-04" db="EMBL/GenBank/DDBJ databases">
        <title>Genome sequence of Methanobrevibacter curvatus DSM 11111.</title>
        <authorList>
            <person name="Poehlein A."/>
            <person name="Seedorf H."/>
            <person name="Daniel R."/>
        </authorList>
    </citation>
    <scope>NUCLEOTIDE SEQUENCE [LARGE SCALE GENOMIC DNA]</scope>
    <source>
        <strain evidence="1 2">DSM 11111</strain>
    </source>
</reference>
<keyword evidence="2" id="KW-1185">Reference proteome</keyword>
<evidence type="ECO:0000313" key="2">
    <source>
        <dbReference type="Proteomes" id="UP000077245"/>
    </source>
</evidence>
<evidence type="ECO:0000313" key="1">
    <source>
        <dbReference type="EMBL" id="KZX16230.1"/>
    </source>
</evidence>
<accession>A0A166E370</accession>
<organism evidence="1 2">
    <name type="scientific">Methanobrevibacter curvatus</name>
    <dbReference type="NCBI Taxonomy" id="49547"/>
    <lineage>
        <taxon>Archaea</taxon>
        <taxon>Methanobacteriati</taxon>
        <taxon>Methanobacteriota</taxon>
        <taxon>Methanomada group</taxon>
        <taxon>Methanobacteria</taxon>
        <taxon>Methanobacteriales</taxon>
        <taxon>Methanobacteriaceae</taxon>
        <taxon>Methanobrevibacter</taxon>
    </lineage>
</organism>
<comment type="caution">
    <text evidence="1">The sequence shown here is derived from an EMBL/GenBank/DDBJ whole genome shotgun (WGS) entry which is preliminary data.</text>
</comment>
<protein>
    <submittedName>
        <fullName evidence="1">Uncharacterized protein</fullName>
    </submittedName>
</protein>
<name>A0A166E370_9EURY</name>